<reference evidence="2" key="1">
    <citation type="submission" date="2014-09" db="EMBL/GenBank/DDBJ databases">
        <authorList>
            <person name="Magalhaes I.L.F."/>
            <person name="Oliveira U."/>
            <person name="Santos F.R."/>
            <person name="Vidigal T.H.D.A."/>
            <person name="Brescovit A.D."/>
            <person name="Santos A.J."/>
        </authorList>
    </citation>
    <scope>NUCLEOTIDE SEQUENCE</scope>
    <source>
        <tissue evidence="2">Shoot tissue taken approximately 20 cm above the soil surface</tissue>
    </source>
</reference>
<feature type="chain" id="PRO_5002061603" evidence="1">
    <location>
        <begin position="21"/>
        <end position="83"/>
    </location>
</feature>
<dbReference type="AlphaFoldDB" id="A0A0A9DVE8"/>
<feature type="signal peptide" evidence="1">
    <location>
        <begin position="1"/>
        <end position="20"/>
    </location>
</feature>
<reference evidence="2" key="2">
    <citation type="journal article" date="2015" name="Data Brief">
        <title>Shoot transcriptome of the giant reed, Arundo donax.</title>
        <authorList>
            <person name="Barrero R.A."/>
            <person name="Guerrero F.D."/>
            <person name="Moolhuijzen P."/>
            <person name="Goolsby J.A."/>
            <person name="Tidwell J."/>
            <person name="Bellgard S.E."/>
            <person name="Bellgard M.I."/>
        </authorList>
    </citation>
    <scope>NUCLEOTIDE SEQUENCE</scope>
    <source>
        <tissue evidence="2">Shoot tissue taken approximately 20 cm above the soil surface</tissue>
    </source>
</reference>
<dbReference type="EMBL" id="GBRH01207242">
    <property type="protein sequence ID" value="JAD90653.1"/>
    <property type="molecule type" value="Transcribed_RNA"/>
</dbReference>
<name>A0A0A9DVE8_ARUDO</name>
<evidence type="ECO:0000313" key="2">
    <source>
        <dbReference type="EMBL" id="JAD90653.1"/>
    </source>
</evidence>
<sequence>MPMYLRLWLSLFRNFDVVSAAASSVLGFGKMEEIQHMHSYDIALPMLLAVSPFLNMSPNTVYICPLACLSPLPSTASIFNSFI</sequence>
<keyword evidence="1" id="KW-0732">Signal</keyword>
<accession>A0A0A9DVE8</accession>
<organism evidence="2">
    <name type="scientific">Arundo donax</name>
    <name type="common">Giant reed</name>
    <name type="synonym">Donax arundinaceus</name>
    <dbReference type="NCBI Taxonomy" id="35708"/>
    <lineage>
        <taxon>Eukaryota</taxon>
        <taxon>Viridiplantae</taxon>
        <taxon>Streptophyta</taxon>
        <taxon>Embryophyta</taxon>
        <taxon>Tracheophyta</taxon>
        <taxon>Spermatophyta</taxon>
        <taxon>Magnoliopsida</taxon>
        <taxon>Liliopsida</taxon>
        <taxon>Poales</taxon>
        <taxon>Poaceae</taxon>
        <taxon>PACMAD clade</taxon>
        <taxon>Arundinoideae</taxon>
        <taxon>Arundineae</taxon>
        <taxon>Arundo</taxon>
    </lineage>
</organism>
<protein>
    <submittedName>
        <fullName evidence="2">AP-1 complex subunit gamma-2, putative</fullName>
    </submittedName>
</protein>
<proteinExistence type="predicted"/>
<evidence type="ECO:0000256" key="1">
    <source>
        <dbReference type="SAM" id="SignalP"/>
    </source>
</evidence>